<evidence type="ECO:0000313" key="7">
    <source>
        <dbReference type="Proteomes" id="UP000001431"/>
    </source>
</evidence>
<dbReference type="KEGG" id="pcl:Pcal_1408"/>
<dbReference type="Gene3D" id="3.40.50.300">
    <property type="entry name" value="P-loop containing nucleotide triphosphate hydrolases"/>
    <property type="match status" value="1"/>
</dbReference>
<reference evidence="6" key="1">
    <citation type="submission" date="2007-02" db="EMBL/GenBank/DDBJ databases">
        <title>Complete sequence of Pyrobaculum calidifontis JCM 11548.</title>
        <authorList>
            <consortium name="US DOE Joint Genome Institute"/>
            <person name="Copeland A."/>
            <person name="Lucas S."/>
            <person name="Lapidus A."/>
            <person name="Barry K."/>
            <person name="Glavina del Rio T."/>
            <person name="Dalin E."/>
            <person name="Tice H."/>
            <person name="Pitluck S."/>
            <person name="Chain P."/>
            <person name="Malfatti S."/>
            <person name="Shin M."/>
            <person name="Vergez L."/>
            <person name="Schmutz J."/>
            <person name="Larimer F."/>
            <person name="Land M."/>
            <person name="Hauser L."/>
            <person name="Kyrpides N."/>
            <person name="Mikhailova N."/>
            <person name="Cozen A.E."/>
            <person name="Fitz-Gibbon S.T."/>
            <person name="House C.H."/>
            <person name="Saltikov C."/>
            <person name="Lowe T.M."/>
            <person name="Richardson P."/>
        </authorList>
    </citation>
    <scope>NUCLEOTIDE SEQUENCE [LARGE SCALE GENOMIC DNA]</scope>
    <source>
        <strain evidence="6">JCM 11548</strain>
    </source>
</reference>
<dbReference type="SUPFAM" id="SSF52540">
    <property type="entry name" value="P-loop containing nucleoside triphosphate hydrolases"/>
    <property type="match status" value="1"/>
</dbReference>
<keyword evidence="2" id="KW-0813">Transport</keyword>
<dbReference type="GeneID" id="4909115"/>
<dbReference type="InterPro" id="IPR003439">
    <property type="entry name" value="ABC_transporter-like_ATP-bd"/>
</dbReference>
<dbReference type="PANTHER" id="PTHR42711">
    <property type="entry name" value="ABC TRANSPORTER ATP-BINDING PROTEIN"/>
    <property type="match status" value="1"/>
</dbReference>
<dbReference type="InterPro" id="IPR017871">
    <property type="entry name" value="ABC_transporter-like_CS"/>
</dbReference>
<gene>
    <name evidence="6" type="ordered locus">Pcal_1408</name>
</gene>
<dbReference type="GO" id="GO:0005524">
    <property type="term" value="F:ATP binding"/>
    <property type="evidence" value="ECO:0007669"/>
    <property type="project" value="UniProtKB-KW"/>
</dbReference>
<dbReference type="OrthoDB" id="87732at2157"/>
<keyword evidence="7" id="KW-1185">Reference proteome</keyword>
<keyword evidence="4" id="KW-0067">ATP-binding</keyword>
<evidence type="ECO:0000256" key="4">
    <source>
        <dbReference type="ARBA" id="ARBA00022840"/>
    </source>
</evidence>
<dbReference type="AlphaFoldDB" id="A3MW11"/>
<dbReference type="PROSITE" id="PS00211">
    <property type="entry name" value="ABC_TRANSPORTER_1"/>
    <property type="match status" value="1"/>
</dbReference>
<dbReference type="PANTHER" id="PTHR42711:SF5">
    <property type="entry name" value="ABC TRANSPORTER ATP-BINDING PROTEIN NATA"/>
    <property type="match status" value="1"/>
</dbReference>
<feature type="domain" description="ABC transporter" evidence="5">
    <location>
        <begin position="5"/>
        <end position="234"/>
    </location>
</feature>
<proteinExistence type="inferred from homology"/>
<evidence type="ECO:0000256" key="1">
    <source>
        <dbReference type="ARBA" id="ARBA00005417"/>
    </source>
</evidence>
<organism evidence="6 7">
    <name type="scientific">Pyrobaculum calidifontis (strain DSM 21063 / JCM 11548 / VA1)</name>
    <dbReference type="NCBI Taxonomy" id="410359"/>
    <lineage>
        <taxon>Archaea</taxon>
        <taxon>Thermoproteota</taxon>
        <taxon>Thermoprotei</taxon>
        <taxon>Thermoproteales</taxon>
        <taxon>Thermoproteaceae</taxon>
        <taxon>Pyrobaculum</taxon>
    </lineage>
</organism>
<dbReference type="STRING" id="410359.Pcal_1408"/>
<accession>A3MW11</accession>
<dbReference type="CDD" id="cd03263">
    <property type="entry name" value="ABC_subfamily_A"/>
    <property type="match status" value="1"/>
</dbReference>
<dbReference type="EMBL" id="CP000561">
    <property type="protein sequence ID" value="ABO08828.1"/>
    <property type="molecule type" value="Genomic_DNA"/>
</dbReference>
<dbReference type="Proteomes" id="UP000001431">
    <property type="component" value="Chromosome"/>
</dbReference>
<dbReference type="eggNOG" id="arCOG00194">
    <property type="taxonomic scope" value="Archaea"/>
</dbReference>
<dbReference type="RefSeq" id="WP_011850086.1">
    <property type="nucleotide sequence ID" value="NC_009073.1"/>
</dbReference>
<evidence type="ECO:0000256" key="2">
    <source>
        <dbReference type="ARBA" id="ARBA00022448"/>
    </source>
</evidence>
<dbReference type="InterPro" id="IPR003593">
    <property type="entry name" value="AAA+_ATPase"/>
</dbReference>
<dbReference type="PROSITE" id="PS50893">
    <property type="entry name" value="ABC_TRANSPORTER_2"/>
    <property type="match status" value="1"/>
</dbReference>
<keyword evidence="3" id="KW-0547">Nucleotide-binding</keyword>
<name>A3MW11_PYRCJ</name>
<sequence>MGCVIEALGLVKAFGGRRVVDGVSFSAGVGFTALMGPNGAGKTTTLSMVVGALRPDRGSVRVCGFYMWGRDGLRARRLLGYAPQDMPFKDKLSGYENLVWIGLIKGLGLFEAGREARRLLEEVGLYEHRGKRVALYSGGMRRKLAVAAALLGNPEALVLDEPTSGLDPVARADLWDLLAKVGRGRAVLFTTHMAEEAQRRADFVVIMHEGRVAAAGRPGELVAKYAPNPRVLVYAEGAKGIEVEGARPREAGPGVYEYEVADASLWIPKLAEAYLRVGAKVWRIEAREPGLEEVFFALTGRRL</sequence>
<evidence type="ECO:0000313" key="6">
    <source>
        <dbReference type="EMBL" id="ABO08828.1"/>
    </source>
</evidence>
<dbReference type="SMART" id="SM00382">
    <property type="entry name" value="AAA"/>
    <property type="match status" value="1"/>
</dbReference>
<comment type="similarity">
    <text evidence="1">Belongs to the ABC transporter superfamily.</text>
</comment>
<dbReference type="InterPro" id="IPR050763">
    <property type="entry name" value="ABC_transporter_ATP-binding"/>
</dbReference>
<dbReference type="HOGENOM" id="CLU_000604_1_2_2"/>
<dbReference type="Pfam" id="PF00005">
    <property type="entry name" value="ABC_tran"/>
    <property type="match status" value="1"/>
</dbReference>
<protein>
    <submittedName>
        <fullName evidence="6">ABC transporter related protein</fullName>
    </submittedName>
</protein>
<evidence type="ECO:0000259" key="5">
    <source>
        <dbReference type="PROSITE" id="PS50893"/>
    </source>
</evidence>
<dbReference type="InterPro" id="IPR027417">
    <property type="entry name" value="P-loop_NTPase"/>
</dbReference>
<dbReference type="GO" id="GO:0016887">
    <property type="term" value="F:ATP hydrolysis activity"/>
    <property type="evidence" value="ECO:0007669"/>
    <property type="project" value="InterPro"/>
</dbReference>
<evidence type="ECO:0000256" key="3">
    <source>
        <dbReference type="ARBA" id="ARBA00022741"/>
    </source>
</evidence>